<proteinExistence type="predicted"/>
<sequence>MPLPLRAVPVTHIAPLAWGQSAPSPTAASSGGSALPPLIATAEATRDATSGRTRERAQAAVARAYVLATELTVKQHSEAAWATADRALIAARASGDPRPLSDATRVLAITIRRAGRSAAAVDFLAGGPQADTLAARVCC</sequence>
<dbReference type="AlphaFoldDB" id="A0A7G7BUH1"/>
<dbReference type="KEGG" id="sfiy:F0344_34355"/>
<name>A0A7G7BUH1_9ACTN</name>
<organism evidence="2 3">
    <name type="scientific">Streptomyces finlayi</name>
    <dbReference type="NCBI Taxonomy" id="67296"/>
    <lineage>
        <taxon>Bacteria</taxon>
        <taxon>Bacillati</taxon>
        <taxon>Actinomycetota</taxon>
        <taxon>Actinomycetes</taxon>
        <taxon>Kitasatosporales</taxon>
        <taxon>Streptomycetaceae</taxon>
        <taxon>Streptomyces</taxon>
    </lineage>
</organism>
<dbReference type="RefSeq" id="WP_185302430.1">
    <property type="nucleotide sequence ID" value="NZ_CP045702.1"/>
</dbReference>
<feature type="compositionally biased region" description="Low complexity" evidence="1">
    <location>
        <begin position="21"/>
        <end position="38"/>
    </location>
</feature>
<protein>
    <submittedName>
        <fullName evidence="2">Uncharacterized protein</fullName>
    </submittedName>
</protein>
<gene>
    <name evidence="2" type="ORF">F0344_34355</name>
</gene>
<evidence type="ECO:0000256" key="1">
    <source>
        <dbReference type="SAM" id="MobiDB-lite"/>
    </source>
</evidence>
<accession>A0A7G7BUH1</accession>
<evidence type="ECO:0000313" key="2">
    <source>
        <dbReference type="EMBL" id="QNE78986.1"/>
    </source>
</evidence>
<reference evidence="3" key="1">
    <citation type="submission" date="2019-10" db="EMBL/GenBank/DDBJ databases">
        <title>Antimicrobial potential of Antarctic Bacteria.</title>
        <authorList>
            <person name="Benaud N."/>
            <person name="Edwards R.J."/>
            <person name="Ferrari B.C."/>
        </authorList>
    </citation>
    <scope>NUCLEOTIDE SEQUENCE [LARGE SCALE GENOMIC DNA]</scope>
    <source>
        <strain evidence="3">NBSH44</strain>
    </source>
</reference>
<dbReference type="Proteomes" id="UP000515307">
    <property type="component" value="Chromosome"/>
</dbReference>
<evidence type="ECO:0000313" key="3">
    <source>
        <dbReference type="Proteomes" id="UP000515307"/>
    </source>
</evidence>
<feature type="region of interest" description="Disordered" evidence="1">
    <location>
        <begin position="19"/>
        <end position="55"/>
    </location>
</feature>
<dbReference type="EMBL" id="CP045702">
    <property type="protein sequence ID" value="QNE78986.1"/>
    <property type="molecule type" value="Genomic_DNA"/>
</dbReference>
<keyword evidence="3" id="KW-1185">Reference proteome</keyword>